<reference evidence="2 3" key="2">
    <citation type="submission" date="2009-01" db="EMBL/GenBank/DDBJ databases">
        <title>Draft genome sequence of Bacteroides cellulosilyticus (DSM 14838).</title>
        <authorList>
            <person name="Sudarsanam P."/>
            <person name="Ley R."/>
            <person name="Guruge J."/>
            <person name="Turnbaugh P.J."/>
            <person name="Mahowald M."/>
            <person name="Liep D."/>
            <person name="Gordon J."/>
        </authorList>
    </citation>
    <scope>NUCLEOTIDE SEQUENCE [LARGE SCALE GENOMIC DNA]</scope>
    <source>
        <strain evidence="2 3">DSM 14838</strain>
    </source>
</reference>
<dbReference type="SUPFAM" id="SSF52540">
    <property type="entry name" value="P-loop containing nucleoside triphosphate hydrolases"/>
    <property type="match status" value="1"/>
</dbReference>
<evidence type="ECO:0000313" key="3">
    <source>
        <dbReference type="Proteomes" id="UP000003711"/>
    </source>
</evidence>
<dbReference type="EMBL" id="ACCH01000176">
    <property type="protein sequence ID" value="EEF89930.1"/>
    <property type="molecule type" value="Genomic_DNA"/>
</dbReference>
<evidence type="ECO:0000259" key="1">
    <source>
        <dbReference type="Pfam" id="PF13173"/>
    </source>
</evidence>
<accession>E2NDV2</accession>
<sequence>AVLTLNCDEPEVKEMLANINTSELKMLIGNNRIIVIDEAQRVSEIGLTLKRITDNFTNVQLLVTGSSSFELQSNLSEPLTGRKYEYHLYPISTAELYDSQGLLPVKQMFESRLIYGSYPDIINHTDEAKELLMNIANSYLYKDLLAMNEIRRPILLEKLLIALALQVGSEVSYNEVA</sequence>
<dbReference type="PANTHER" id="PTHR43566">
    <property type="entry name" value="CONSERVED PROTEIN"/>
    <property type="match status" value="1"/>
</dbReference>
<dbReference type="Pfam" id="PF13173">
    <property type="entry name" value="AAA_14"/>
    <property type="match status" value="1"/>
</dbReference>
<organism evidence="2 3">
    <name type="scientific">Bacteroides cellulosilyticus DSM 14838</name>
    <dbReference type="NCBI Taxonomy" id="537012"/>
    <lineage>
        <taxon>Bacteria</taxon>
        <taxon>Pseudomonadati</taxon>
        <taxon>Bacteroidota</taxon>
        <taxon>Bacteroidia</taxon>
        <taxon>Bacteroidales</taxon>
        <taxon>Bacteroidaceae</taxon>
        <taxon>Bacteroides</taxon>
    </lineage>
</organism>
<evidence type="ECO:0000313" key="2">
    <source>
        <dbReference type="EMBL" id="EEF89930.1"/>
    </source>
</evidence>
<name>E2NDV2_9BACE</name>
<reference evidence="2 3" key="1">
    <citation type="submission" date="2008-12" db="EMBL/GenBank/DDBJ databases">
        <authorList>
            <person name="Fulton L."/>
            <person name="Clifton S."/>
            <person name="Fulton B."/>
            <person name="Xu J."/>
            <person name="Minx P."/>
            <person name="Pepin K.H."/>
            <person name="Johnson M."/>
            <person name="Bhonagiri V."/>
            <person name="Nash W.E."/>
            <person name="Mardis E.R."/>
            <person name="Wilson R.K."/>
        </authorList>
    </citation>
    <scope>NUCLEOTIDE SEQUENCE [LARGE SCALE GENOMIC DNA]</scope>
    <source>
        <strain evidence="2 3">DSM 14838</strain>
    </source>
</reference>
<dbReference type="RefSeq" id="WP_007211834.1">
    <property type="nucleotide sequence ID" value="NZ_EQ973490.1"/>
</dbReference>
<dbReference type="AlphaFoldDB" id="E2NDV2"/>
<dbReference type="Gene3D" id="3.40.50.300">
    <property type="entry name" value="P-loop containing nucleotide triphosphate hydrolases"/>
    <property type="match status" value="1"/>
</dbReference>
<protein>
    <recommendedName>
        <fullName evidence="1">AAA domain-containing protein</fullName>
    </recommendedName>
</protein>
<dbReference type="PANTHER" id="PTHR43566:SF1">
    <property type="entry name" value="AAA+ ATPASE DOMAIN-CONTAINING PROTEIN"/>
    <property type="match status" value="1"/>
</dbReference>
<dbReference type="InterPro" id="IPR027417">
    <property type="entry name" value="P-loop_NTPase"/>
</dbReference>
<feature type="non-terminal residue" evidence="2">
    <location>
        <position position="1"/>
    </location>
</feature>
<proteinExistence type="predicted"/>
<gene>
    <name evidence="2" type="ORF">BACCELL_02462</name>
</gene>
<comment type="caution">
    <text evidence="2">The sequence shown here is derived from an EMBL/GenBank/DDBJ whole genome shotgun (WGS) entry which is preliminary data.</text>
</comment>
<dbReference type="Proteomes" id="UP000003711">
    <property type="component" value="Unassembled WGS sequence"/>
</dbReference>
<dbReference type="HOGENOM" id="CLU_1513593_0_0_10"/>
<dbReference type="InterPro" id="IPR041682">
    <property type="entry name" value="AAA_14"/>
</dbReference>
<feature type="domain" description="AAA" evidence="1">
    <location>
        <begin position="2"/>
        <end position="96"/>
    </location>
</feature>